<reference evidence="2" key="1">
    <citation type="submission" date="2022-07" db="EMBL/GenBank/DDBJ databases">
        <title>Phylogenomic reconstructions and comparative analyses of Kickxellomycotina fungi.</title>
        <authorList>
            <person name="Reynolds N.K."/>
            <person name="Stajich J.E."/>
            <person name="Barry K."/>
            <person name="Grigoriev I.V."/>
            <person name="Crous P."/>
            <person name="Smith M.E."/>
        </authorList>
    </citation>
    <scope>NUCLEOTIDE SEQUENCE</scope>
    <source>
        <strain evidence="2">RSA 1196</strain>
    </source>
</reference>
<proteinExistence type="predicted"/>
<accession>A0A9W8E5H4</accession>
<feature type="signal peptide" evidence="1">
    <location>
        <begin position="1"/>
        <end position="18"/>
    </location>
</feature>
<organism evidence="2 3">
    <name type="scientific">Dispira parvispora</name>
    <dbReference type="NCBI Taxonomy" id="1520584"/>
    <lineage>
        <taxon>Eukaryota</taxon>
        <taxon>Fungi</taxon>
        <taxon>Fungi incertae sedis</taxon>
        <taxon>Zoopagomycota</taxon>
        <taxon>Kickxellomycotina</taxon>
        <taxon>Dimargaritomycetes</taxon>
        <taxon>Dimargaritales</taxon>
        <taxon>Dimargaritaceae</taxon>
        <taxon>Dispira</taxon>
    </lineage>
</organism>
<evidence type="ECO:0000256" key="1">
    <source>
        <dbReference type="SAM" id="SignalP"/>
    </source>
</evidence>
<gene>
    <name evidence="2" type="ORF">IWQ62_000032</name>
</gene>
<dbReference type="EMBL" id="JANBPY010000001">
    <property type="protein sequence ID" value="KAJ1970305.1"/>
    <property type="molecule type" value="Genomic_DNA"/>
</dbReference>
<keyword evidence="3" id="KW-1185">Reference proteome</keyword>
<dbReference type="AlphaFoldDB" id="A0A9W8E5H4"/>
<protein>
    <submittedName>
        <fullName evidence="2">Uncharacterized protein</fullName>
    </submittedName>
</protein>
<dbReference type="Proteomes" id="UP001150925">
    <property type="component" value="Unassembled WGS sequence"/>
</dbReference>
<evidence type="ECO:0000313" key="3">
    <source>
        <dbReference type="Proteomes" id="UP001150925"/>
    </source>
</evidence>
<keyword evidence="1" id="KW-0732">Signal</keyword>
<comment type="caution">
    <text evidence="2">The sequence shown here is derived from an EMBL/GenBank/DDBJ whole genome shotgun (WGS) entry which is preliminary data.</text>
</comment>
<name>A0A9W8E5H4_9FUNG</name>
<feature type="chain" id="PRO_5040997543" evidence="1">
    <location>
        <begin position="19"/>
        <end position="142"/>
    </location>
</feature>
<evidence type="ECO:0000313" key="2">
    <source>
        <dbReference type="EMBL" id="KAJ1970305.1"/>
    </source>
</evidence>
<sequence>MRCSVYLLTLIGLTSVTAMVASTLPFMDALQCPNYGKAKELYKISADYRDELEAMKRLFAVAPHDPIDIPLKKHLSRTIVVWKCVCDTVKSYSLNACLPFRPALDTESCDYLEENFEELKAKYTWPRKHVIHNDDGFAAEEK</sequence>